<dbReference type="PANTHER" id="PTHR43065:SF10">
    <property type="entry name" value="PEROXIDE STRESS-ACTIVATED HISTIDINE KINASE MAK3"/>
    <property type="match status" value="1"/>
</dbReference>
<keyword evidence="12" id="KW-1185">Reference proteome</keyword>
<dbReference type="InterPro" id="IPR036890">
    <property type="entry name" value="HATPase_C_sf"/>
</dbReference>
<dbReference type="SMART" id="SM00091">
    <property type="entry name" value="PAS"/>
    <property type="match status" value="1"/>
</dbReference>
<dbReference type="GO" id="GO:0005524">
    <property type="term" value="F:ATP binding"/>
    <property type="evidence" value="ECO:0007669"/>
    <property type="project" value="UniProtKB-KW"/>
</dbReference>
<keyword evidence="8" id="KW-0902">Two-component regulatory system</keyword>
<reference evidence="11" key="2">
    <citation type="submission" date="2020-09" db="EMBL/GenBank/DDBJ databases">
        <authorList>
            <person name="Sun Q."/>
            <person name="Kim S."/>
        </authorList>
    </citation>
    <scope>NUCLEOTIDE SEQUENCE</scope>
    <source>
        <strain evidence="11">KCTC 12988</strain>
    </source>
</reference>
<dbReference type="EC" id="2.7.13.3" evidence="2"/>
<dbReference type="Gene3D" id="1.10.287.130">
    <property type="match status" value="1"/>
</dbReference>
<feature type="domain" description="Histidine kinase" evidence="9">
    <location>
        <begin position="165"/>
        <end position="378"/>
    </location>
</feature>
<dbReference type="PRINTS" id="PR00344">
    <property type="entry name" value="BCTRLSENSOR"/>
</dbReference>
<keyword evidence="5" id="KW-0547">Nucleotide-binding</keyword>
<dbReference type="SUPFAM" id="SSF47384">
    <property type="entry name" value="Homodimeric domain of signal transducing histidine kinase"/>
    <property type="match status" value="1"/>
</dbReference>
<dbReference type="Pfam" id="PF02518">
    <property type="entry name" value="HATPase_c"/>
    <property type="match status" value="1"/>
</dbReference>
<organism evidence="11 12">
    <name type="scientific">Roseibacillus persicicus</name>
    <dbReference type="NCBI Taxonomy" id="454148"/>
    <lineage>
        <taxon>Bacteria</taxon>
        <taxon>Pseudomonadati</taxon>
        <taxon>Verrucomicrobiota</taxon>
        <taxon>Verrucomicrobiia</taxon>
        <taxon>Verrucomicrobiales</taxon>
        <taxon>Verrucomicrobiaceae</taxon>
        <taxon>Roseibacillus</taxon>
    </lineage>
</organism>
<feature type="domain" description="PAS" evidence="10">
    <location>
        <begin position="31"/>
        <end position="76"/>
    </location>
</feature>
<dbReference type="InterPro" id="IPR003661">
    <property type="entry name" value="HisK_dim/P_dom"/>
</dbReference>
<proteinExistence type="predicted"/>
<dbReference type="NCBIfam" id="TIGR00229">
    <property type="entry name" value="sensory_box"/>
    <property type="match status" value="1"/>
</dbReference>
<evidence type="ECO:0000256" key="3">
    <source>
        <dbReference type="ARBA" id="ARBA00022553"/>
    </source>
</evidence>
<dbReference type="InterPro" id="IPR036097">
    <property type="entry name" value="HisK_dim/P_sf"/>
</dbReference>
<keyword evidence="6" id="KW-0418">Kinase</keyword>
<keyword evidence="7" id="KW-0067">ATP-binding</keyword>
<evidence type="ECO:0000259" key="10">
    <source>
        <dbReference type="PROSITE" id="PS50112"/>
    </source>
</evidence>
<reference evidence="11" key="1">
    <citation type="journal article" date="2014" name="Int. J. Syst. Evol. Microbiol.">
        <title>Complete genome sequence of Corynebacterium casei LMG S-19264T (=DSM 44701T), isolated from a smear-ripened cheese.</title>
        <authorList>
            <consortium name="US DOE Joint Genome Institute (JGI-PGF)"/>
            <person name="Walter F."/>
            <person name="Albersmeier A."/>
            <person name="Kalinowski J."/>
            <person name="Ruckert C."/>
        </authorList>
    </citation>
    <scope>NUCLEOTIDE SEQUENCE</scope>
    <source>
        <strain evidence="11">KCTC 12988</strain>
    </source>
</reference>
<name>A0A918TV30_9BACT</name>
<dbReference type="RefSeq" id="WP_189570583.1">
    <property type="nucleotide sequence ID" value="NZ_BMXI01000011.1"/>
</dbReference>
<dbReference type="PROSITE" id="PS50109">
    <property type="entry name" value="HIS_KIN"/>
    <property type="match status" value="1"/>
</dbReference>
<sequence>MKSSFIDKLLSRLDRLSPKQVQSLVDRLLRDKGFLESVFEALREGVLILTPEGQVTFLNSAAARLFGLDAERALGEPLSKLVRGLDWNTLSGGKNPSVVSRDLEVFYPEHRFLNFYLSPIVEDLEGTPRHLGTVMLVRDLTETRRTNEENLESEKLNALTLLAAGVAHEIGNPLNSLGIHLQLLERKIKKLPPGDSEPLMEHLSTARMEIGRLDTLLQEFLHAIRPARAVMQPCQLNELIRDTLKTLEPELLSRDVSVNLHLHENLPELPLDPDQIRQALFNLIKNAYQAVPASGGEVTIGSTMSEHEILVRIADSGAGISPEVLGTLFEPYSTTKAGGTGLGLLIVRRILREHGGEIEIQSEEGDGTRVTLHFPRTNKRARMLPAPEPEEDDVIEV</sequence>
<accession>A0A918TV30</accession>
<dbReference type="PROSITE" id="PS50112">
    <property type="entry name" value="PAS"/>
    <property type="match status" value="1"/>
</dbReference>
<evidence type="ECO:0000256" key="2">
    <source>
        <dbReference type="ARBA" id="ARBA00012438"/>
    </source>
</evidence>
<evidence type="ECO:0000256" key="4">
    <source>
        <dbReference type="ARBA" id="ARBA00022679"/>
    </source>
</evidence>
<dbReference type="Pfam" id="PF13188">
    <property type="entry name" value="PAS_8"/>
    <property type="match status" value="1"/>
</dbReference>
<gene>
    <name evidence="11" type="ORF">GCM10007100_26050</name>
</gene>
<dbReference type="InterPro" id="IPR003594">
    <property type="entry name" value="HATPase_dom"/>
</dbReference>
<dbReference type="SUPFAM" id="SSF55785">
    <property type="entry name" value="PYP-like sensor domain (PAS domain)"/>
    <property type="match status" value="1"/>
</dbReference>
<dbReference type="CDD" id="cd00130">
    <property type="entry name" value="PAS"/>
    <property type="match status" value="1"/>
</dbReference>
<evidence type="ECO:0000256" key="5">
    <source>
        <dbReference type="ARBA" id="ARBA00022741"/>
    </source>
</evidence>
<dbReference type="SMART" id="SM00387">
    <property type="entry name" value="HATPase_c"/>
    <property type="match status" value="1"/>
</dbReference>
<evidence type="ECO:0000313" key="11">
    <source>
        <dbReference type="EMBL" id="GHC57966.1"/>
    </source>
</evidence>
<dbReference type="Gene3D" id="3.30.565.10">
    <property type="entry name" value="Histidine kinase-like ATPase, C-terminal domain"/>
    <property type="match status" value="1"/>
</dbReference>
<dbReference type="InterPro" id="IPR005467">
    <property type="entry name" value="His_kinase_dom"/>
</dbReference>
<dbReference type="InterPro" id="IPR000014">
    <property type="entry name" value="PAS"/>
</dbReference>
<keyword evidence="4" id="KW-0808">Transferase</keyword>
<dbReference type="Pfam" id="PF00512">
    <property type="entry name" value="HisKA"/>
    <property type="match status" value="1"/>
</dbReference>
<comment type="caution">
    <text evidence="11">The sequence shown here is derived from an EMBL/GenBank/DDBJ whole genome shotgun (WGS) entry which is preliminary data.</text>
</comment>
<dbReference type="InterPro" id="IPR035965">
    <property type="entry name" value="PAS-like_dom_sf"/>
</dbReference>
<evidence type="ECO:0000256" key="7">
    <source>
        <dbReference type="ARBA" id="ARBA00022840"/>
    </source>
</evidence>
<dbReference type="CDD" id="cd00075">
    <property type="entry name" value="HATPase"/>
    <property type="match status" value="1"/>
</dbReference>
<dbReference type="PANTHER" id="PTHR43065">
    <property type="entry name" value="SENSOR HISTIDINE KINASE"/>
    <property type="match status" value="1"/>
</dbReference>
<protein>
    <recommendedName>
        <fullName evidence="2">histidine kinase</fullName>
        <ecNumber evidence="2">2.7.13.3</ecNumber>
    </recommendedName>
</protein>
<dbReference type="SUPFAM" id="SSF55874">
    <property type="entry name" value="ATPase domain of HSP90 chaperone/DNA topoisomerase II/histidine kinase"/>
    <property type="match status" value="1"/>
</dbReference>
<dbReference type="Proteomes" id="UP000644507">
    <property type="component" value="Unassembled WGS sequence"/>
</dbReference>
<dbReference type="GO" id="GO:0000155">
    <property type="term" value="F:phosphorelay sensor kinase activity"/>
    <property type="evidence" value="ECO:0007669"/>
    <property type="project" value="InterPro"/>
</dbReference>
<evidence type="ECO:0000256" key="1">
    <source>
        <dbReference type="ARBA" id="ARBA00000085"/>
    </source>
</evidence>
<dbReference type="EMBL" id="BMXI01000011">
    <property type="protein sequence ID" value="GHC57966.1"/>
    <property type="molecule type" value="Genomic_DNA"/>
</dbReference>
<dbReference type="InterPro" id="IPR004358">
    <property type="entry name" value="Sig_transdc_His_kin-like_C"/>
</dbReference>
<evidence type="ECO:0000256" key="8">
    <source>
        <dbReference type="ARBA" id="ARBA00023012"/>
    </source>
</evidence>
<keyword evidence="3" id="KW-0597">Phosphoprotein</keyword>
<dbReference type="CDD" id="cd00082">
    <property type="entry name" value="HisKA"/>
    <property type="match status" value="1"/>
</dbReference>
<comment type="catalytic activity">
    <reaction evidence="1">
        <text>ATP + protein L-histidine = ADP + protein N-phospho-L-histidine.</text>
        <dbReference type="EC" id="2.7.13.3"/>
    </reaction>
</comment>
<evidence type="ECO:0000256" key="6">
    <source>
        <dbReference type="ARBA" id="ARBA00022777"/>
    </source>
</evidence>
<evidence type="ECO:0000259" key="9">
    <source>
        <dbReference type="PROSITE" id="PS50109"/>
    </source>
</evidence>
<dbReference type="Gene3D" id="3.30.450.20">
    <property type="entry name" value="PAS domain"/>
    <property type="match status" value="1"/>
</dbReference>
<dbReference type="AlphaFoldDB" id="A0A918TV30"/>
<evidence type="ECO:0000313" key="12">
    <source>
        <dbReference type="Proteomes" id="UP000644507"/>
    </source>
</evidence>
<dbReference type="SMART" id="SM00388">
    <property type="entry name" value="HisKA"/>
    <property type="match status" value="1"/>
</dbReference>